<evidence type="ECO:0000313" key="2">
    <source>
        <dbReference type="EMBL" id="POM61414.1"/>
    </source>
</evidence>
<comment type="caution">
    <text evidence="2">The sequence shown here is derived from an EMBL/GenBank/DDBJ whole genome shotgun (WGS) entry which is preliminary data.</text>
</comment>
<accession>A0A2P4X785</accession>
<protein>
    <submittedName>
        <fullName evidence="2">Enoyl-CoA hydratase</fullName>
    </submittedName>
</protein>
<name>A0A2P4X785_9STRA</name>
<dbReference type="Proteomes" id="UP000237271">
    <property type="component" value="Unassembled WGS sequence"/>
</dbReference>
<feature type="compositionally biased region" description="Acidic residues" evidence="1">
    <location>
        <begin position="66"/>
        <end position="75"/>
    </location>
</feature>
<dbReference type="EMBL" id="NCKW01016017">
    <property type="protein sequence ID" value="POM61414.1"/>
    <property type="molecule type" value="Genomic_DNA"/>
</dbReference>
<evidence type="ECO:0000313" key="3">
    <source>
        <dbReference type="Proteomes" id="UP000237271"/>
    </source>
</evidence>
<keyword evidence="3" id="KW-1185">Reference proteome</keyword>
<sequence>MTVKKGDSPTTEKVSSNQDEDRTPAEAAAFDSHLEKAIKEADEIEYKEAVPASESSKNEAPITSMDIDDEGLGTQ</sequence>
<evidence type="ECO:0000256" key="1">
    <source>
        <dbReference type="SAM" id="MobiDB-lite"/>
    </source>
</evidence>
<gene>
    <name evidence="2" type="ORF">PHPALM_29576</name>
</gene>
<dbReference type="OrthoDB" id="125567at2759"/>
<organism evidence="2 3">
    <name type="scientific">Phytophthora palmivora</name>
    <dbReference type="NCBI Taxonomy" id="4796"/>
    <lineage>
        <taxon>Eukaryota</taxon>
        <taxon>Sar</taxon>
        <taxon>Stramenopiles</taxon>
        <taxon>Oomycota</taxon>
        <taxon>Peronosporomycetes</taxon>
        <taxon>Peronosporales</taxon>
        <taxon>Peronosporaceae</taxon>
        <taxon>Phytophthora</taxon>
    </lineage>
</organism>
<feature type="region of interest" description="Disordered" evidence="1">
    <location>
        <begin position="41"/>
        <end position="75"/>
    </location>
</feature>
<feature type="compositionally biased region" description="Polar residues" evidence="1">
    <location>
        <begin position="8"/>
        <end position="17"/>
    </location>
</feature>
<reference evidence="2 3" key="1">
    <citation type="journal article" date="2017" name="Genome Biol. Evol.">
        <title>Phytophthora megakarya and P. palmivora, closely related causal agents of cacao black pod rot, underwent increases in genome sizes and gene numbers by different mechanisms.</title>
        <authorList>
            <person name="Ali S.S."/>
            <person name="Shao J."/>
            <person name="Lary D.J."/>
            <person name="Kronmiller B."/>
            <person name="Shen D."/>
            <person name="Strem M.D."/>
            <person name="Amoako-Attah I."/>
            <person name="Akrofi A.Y."/>
            <person name="Begoude B.A."/>
            <person name="Ten Hoopen G.M."/>
            <person name="Coulibaly K."/>
            <person name="Kebe B.I."/>
            <person name="Melnick R.L."/>
            <person name="Guiltinan M.J."/>
            <person name="Tyler B.M."/>
            <person name="Meinhardt L.W."/>
            <person name="Bailey B.A."/>
        </authorList>
    </citation>
    <scope>NUCLEOTIDE SEQUENCE [LARGE SCALE GENOMIC DNA]</scope>
    <source>
        <strain evidence="3">sbr112.9</strain>
    </source>
</reference>
<dbReference type="AlphaFoldDB" id="A0A2P4X785"/>
<proteinExistence type="predicted"/>
<feature type="region of interest" description="Disordered" evidence="1">
    <location>
        <begin position="1"/>
        <end position="29"/>
    </location>
</feature>